<keyword evidence="1" id="KW-0472">Membrane</keyword>
<dbReference type="OrthoDB" id="637707at2"/>
<evidence type="ECO:0000313" key="2">
    <source>
        <dbReference type="EMBL" id="SDC98904.1"/>
    </source>
</evidence>
<dbReference type="AlphaFoldDB" id="A0A1G6R3P4"/>
<proteinExistence type="predicted"/>
<dbReference type="STRING" id="1285928.SAMN04487894_105121"/>
<gene>
    <name evidence="2" type="ORF">SAMN04487894_105121</name>
</gene>
<evidence type="ECO:0000256" key="1">
    <source>
        <dbReference type="SAM" id="Phobius"/>
    </source>
</evidence>
<feature type="transmembrane region" description="Helical" evidence="1">
    <location>
        <begin position="12"/>
        <end position="35"/>
    </location>
</feature>
<keyword evidence="1" id="KW-1133">Transmembrane helix</keyword>
<keyword evidence="1" id="KW-0812">Transmembrane</keyword>
<evidence type="ECO:0008006" key="4">
    <source>
        <dbReference type="Google" id="ProtNLM"/>
    </source>
</evidence>
<keyword evidence="3" id="KW-1185">Reference proteome</keyword>
<dbReference type="Pfam" id="PF14054">
    <property type="entry name" value="DUF4249"/>
    <property type="match status" value="1"/>
</dbReference>
<name>A0A1G6R3P4_NIADE</name>
<accession>A0A1G6R3P4</accession>
<evidence type="ECO:0000313" key="3">
    <source>
        <dbReference type="Proteomes" id="UP000198757"/>
    </source>
</evidence>
<dbReference type="EMBL" id="FMZO01000005">
    <property type="protein sequence ID" value="SDC98904.1"/>
    <property type="molecule type" value="Genomic_DNA"/>
</dbReference>
<dbReference type="Proteomes" id="UP000198757">
    <property type="component" value="Unassembled WGS sequence"/>
</dbReference>
<reference evidence="3" key="1">
    <citation type="submission" date="2016-10" db="EMBL/GenBank/DDBJ databases">
        <authorList>
            <person name="Varghese N."/>
            <person name="Submissions S."/>
        </authorList>
    </citation>
    <scope>NUCLEOTIDE SEQUENCE [LARGE SCALE GENOMIC DNA]</scope>
    <source>
        <strain evidence="3">DSM 25811 / CCM 8410 / LMG 26954 / E90</strain>
    </source>
</reference>
<organism evidence="2 3">
    <name type="scientific">Niabella drilacis (strain DSM 25811 / CCM 8410 / CCUG 62505 / LMG 26954 / E90)</name>
    <dbReference type="NCBI Taxonomy" id="1285928"/>
    <lineage>
        <taxon>Bacteria</taxon>
        <taxon>Pseudomonadati</taxon>
        <taxon>Bacteroidota</taxon>
        <taxon>Chitinophagia</taxon>
        <taxon>Chitinophagales</taxon>
        <taxon>Chitinophagaceae</taxon>
        <taxon>Niabella</taxon>
    </lineage>
</organism>
<protein>
    <recommendedName>
        <fullName evidence="4">DUF4249 domain-containing protein</fullName>
    </recommendedName>
</protein>
<dbReference type="InterPro" id="IPR025345">
    <property type="entry name" value="DUF4249"/>
</dbReference>
<sequence>MQGTEIILKTKKINFACFMITGYRGFYIILLLMIACASCRKVIHPRLSAPGAAPVVIQATLSGRKDSAVVFISETLDIYAPNVYVGKEGATVSIMRGDSLPVQLTPLGNGRYAGYLRTIPLQDYFLRVDLDGASYTAATQMPPKVKFDSLFITHRNVLGRNLRIPTVLFTDPPGEENYYRFILSVDGFESTTIFIETDRLFNGNKMTLELADLFTDSDAPTFVDKYDKVIVEMQCISKQTYQYLYELRESALGQGNSLNPGNPRSNLTGGALGYFSVHSSENKIIFSD</sequence>